<dbReference type="CDD" id="cd00351">
    <property type="entry name" value="TS_Pyrimidine_HMase"/>
    <property type="match status" value="1"/>
</dbReference>
<reference evidence="9 10" key="1">
    <citation type="submission" date="2019-11" db="EMBL/GenBank/DDBJ databases">
        <authorList>
            <person name="Khan S.A."/>
            <person name="Jeon C.O."/>
            <person name="Chun B.H."/>
        </authorList>
    </citation>
    <scope>NUCLEOTIDE SEQUENCE [LARGE SCALE GENOMIC DNA]</scope>
    <source>
        <strain evidence="9 10">IMCC 1097</strain>
    </source>
</reference>
<keyword evidence="2 6" id="KW-0963">Cytoplasm</keyword>
<dbReference type="KEGG" id="llp:GH975_00455"/>
<name>A0A5Q2QAM8_9GAMM</name>
<dbReference type="PANTHER" id="PTHR11548">
    <property type="entry name" value="THYMIDYLATE SYNTHASE 1"/>
    <property type="match status" value="1"/>
</dbReference>
<dbReference type="InterPro" id="IPR000398">
    <property type="entry name" value="Thymidylate_synthase"/>
</dbReference>
<dbReference type="Pfam" id="PF00303">
    <property type="entry name" value="Thymidylat_synt"/>
    <property type="match status" value="1"/>
</dbReference>
<dbReference type="GO" id="GO:0005829">
    <property type="term" value="C:cytosol"/>
    <property type="evidence" value="ECO:0007669"/>
    <property type="project" value="TreeGrafter"/>
</dbReference>
<comment type="pathway">
    <text evidence="6">Pyrimidine metabolism; dTTP biosynthesis.</text>
</comment>
<keyword evidence="4 6" id="KW-0808">Transferase</keyword>
<dbReference type="GO" id="GO:0004799">
    <property type="term" value="F:thymidylate synthase activity"/>
    <property type="evidence" value="ECO:0007669"/>
    <property type="project" value="UniProtKB-UniRule"/>
</dbReference>
<dbReference type="EC" id="2.1.1.45" evidence="1 6"/>
<keyword evidence="5 6" id="KW-0545">Nucleotide biosynthesis</keyword>
<proteinExistence type="inferred from homology"/>
<feature type="binding site" evidence="6">
    <location>
        <position position="203"/>
    </location>
    <ligand>
        <name>(6R)-5,10-methylene-5,6,7,8-tetrahydrofolate</name>
        <dbReference type="ChEBI" id="CHEBI:15636"/>
    </ligand>
</feature>
<feature type="binding site" description="in other chain" evidence="6">
    <location>
        <position position="24"/>
    </location>
    <ligand>
        <name>dUMP</name>
        <dbReference type="ChEBI" id="CHEBI:246422"/>
        <note>ligand shared between dimeric partners</note>
    </ligand>
</feature>
<dbReference type="Proteomes" id="UP000388235">
    <property type="component" value="Chromosome"/>
</dbReference>
<feature type="binding site" description="in other chain" evidence="6">
    <location>
        <begin position="200"/>
        <end position="203"/>
    </location>
    <ligand>
        <name>dUMP</name>
        <dbReference type="ChEBI" id="CHEBI:246422"/>
        <note>ligand shared between dimeric partners</note>
    </ligand>
</feature>
<dbReference type="Gene3D" id="3.30.572.10">
    <property type="entry name" value="Thymidylate synthase/dCMP hydroxymethylase domain"/>
    <property type="match status" value="1"/>
</dbReference>
<evidence type="ECO:0000256" key="6">
    <source>
        <dbReference type="HAMAP-Rule" id="MF_00008"/>
    </source>
</evidence>
<keyword evidence="3 6" id="KW-0489">Methyltransferase</keyword>
<comment type="subcellular location">
    <subcellularLocation>
        <location evidence="6">Cytoplasm</location>
    </subcellularLocation>
</comment>
<comment type="catalytic activity">
    <reaction evidence="6">
        <text>dUMP + (6R)-5,10-methylene-5,6,7,8-tetrahydrofolate = 7,8-dihydrofolate + dTMP</text>
        <dbReference type="Rhea" id="RHEA:12104"/>
        <dbReference type="ChEBI" id="CHEBI:15636"/>
        <dbReference type="ChEBI" id="CHEBI:57451"/>
        <dbReference type="ChEBI" id="CHEBI:63528"/>
        <dbReference type="ChEBI" id="CHEBI:246422"/>
        <dbReference type="EC" id="2.1.1.45"/>
    </reaction>
</comment>
<feature type="binding site" description="in other chain" evidence="6">
    <location>
        <begin position="241"/>
        <end position="243"/>
    </location>
    <ligand>
        <name>dUMP</name>
        <dbReference type="ChEBI" id="CHEBI:246422"/>
        <note>ligand shared between dimeric partners</note>
    </ligand>
</feature>
<evidence type="ECO:0000256" key="7">
    <source>
        <dbReference type="PROSITE-ProRule" id="PRU10016"/>
    </source>
</evidence>
<feature type="binding site" evidence="6">
    <location>
        <position position="297"/>
    </location>
    <ligand>
        <name>(6R)-5,10-methylene-5,6,7,8-tetrahydrofolate</name>
        <dbReference type="ChEBI" id="CHEBI:15636"/>
    </ligand>
</feature>
<dbReference type="HAMAP" id="MF_00008">
    <property type="entry name" value="Thymidy_synth_bact"/>
    <property type="match status" value="1"/>
</dbReference>
<evidence type="ECO:0000256" key="4">
    <source>
        <dbReference type="ARBA" id="ARBA00022679"/>
    </source>
</evidence>
<evidence type="ECO:0000256" key="3">
    <source>
        <dbReference type="ARBA" id="ARBA00022603"/>
    </source>
</evidence>
<accession>A0A5Q2QAM8</accession>
<dbReference type="GO" id="GO:0006235">
    <property type="term" value="P:dTTP biosynthetic process"/>
    <property type="evidence" value="ECO:0007669"/>
    <property type="project" value="UniProtKB-UniRule"/>
</dbReference>
<evidence type="ECO:0000259" key="8">
    <source>
        <dbReference type="Pfam" id="PF00303"/>
    </source>
</evidence>
<dbReference type="UniPathway" id="UPA00575"/>
<keyword evidence="10" id="KW-1185">Reference proteome</keyword>
<dbReference type="OrthoDB" id="9774633at2"/>
<dbReference type="PANTHER" id="PTHR11548:SF9">
    <property type="entry name" value="THYMIDYLATE SYNTHASE"/>
    <property type="match status" value="1"/>
</dbReference>
<evidence type="ECO:0000256" key="1">
    <source>
        <dbReference type="ARBA" id="ARBA00011947"/>
    </source>
</evidence>
<dbReference type="InterPro" id="IPR045097">
    <property type="entry name" value="Thymidate_synth/dCMP_Mease"/>
</dbReference>
<gene>
    <name evidence="6 9" type="primary">thyA</name>
    <name evidence="9" type="ORF">GH975_00455</name>
</gene>
<dbReference type="InterPro" id="IPR036926">
    <property type="entry name" value="Thymidate_synth/dCMP_Mease_sf"/>
</dbReference>
<dbReference type="InterPro" id="IPR020940">
    <property type="entry name" value="Thymidylate_synthase_AS"/>
</dbReference>
<dbReference type="NCBIfam" id="TIGR03284">
    <property type="entry name" value="thym_sym"/>
    <property type="match status" value="1"/>
</dbReference>
<evidence type="ECO:0000256" key="2">
    <source>
        <dbReference type="ARBA" id="ARBA00022490"/>
    </source>
</evidence>
<comment type="function">
    <text evidence="6">Catalyzes the reductive methylation of 2'-deoxyuridine-5'-monophosphate (dUMP) to 2'-deoxythymidine-5'-monophosphate (dTMP) while utilizing 5,10-methylenetetrahydrofolate (mTHF) as the methyl donor and reductant in the reaction, yielding dihydrofolate (DHF) as a by-product. This enzymatic reaction provides an intracellular de novo source of dTMP, an essential precursor for DNA biosynthesis.</text>
</comment>
<comment type="subunit">
    <text evidence="6">Homodimer.</text>
</comment>
<comment type="caution">
    <text evidence="6">Lacks conserved residue(s) required for the propagation of feature annotation.</text>
</comment>
<feature type="domain" description="Thymidylate synthase/dCMP hydroxymethylase" evidence="8">
    <location>
        <begin position="5"/>
        <end position="298"/>
    </location>
</feature>
<feature type="active site" description="Nucleophile" evidence="6">
    <location>
        <position position="179"/>
    </location>
</feature>
<dbReference type="EMBL" id="CP045871">
    <property type="protein sequence ID" value="QGG79106.1"/>
    <property type="molecule type" value="Genomic_DNA"/>
</dbReference>
<feature type="active site" evidence="7">
    <location>
        <position position="179"/>
    </location>
</feature>
<dbReference type="PROSITE" id="PS00091">
    <property type="entry name" value="THYMIDYLATE_SYNTHASE"/>
    <property type="match status" value="1"/>
</dbReference>
<evidence type="ECO:0000313" key="10">
    <source>
        <dbReference type="Proteomes" id="UP000388235"/>
    </source>
</evidence>
<sequence length="298" mass="33719">MHPEQQYLDLMARLLNEGDPRGDRTGVGTRSLFGQVLRFDLSRGTPVFTTKKVAWKHAAKEMLWFLRGDTNIRSLLEGSPRVTIWSDWPYQRYCRETGDSIEMREFEERILTDDDFAQAWGDLGPVYGKQWRRWLASDGREIDQVETALDLLKHDPNSRRIIVEGWNVGELDQMTLPPCHKTYQFWVSGEGRLSLMLTQRSADVLLGVPFNCVGASVFLHLMAAKAGLDVGELVWCGADVHLYQNHVEQAAIQIARTPTPWPSLVYSGGDLAWEAIGLEHFELLNYDPAPAIPAPVAV</sequence>
<organism evidence="9 10">
    <name type="scientific">Litorivicinus lipolyticus</name>
    <dbReference type="NCBI Taxonomy" id="418701"/>
    <lineage>
        <taxon>Bacteria</taxon>
        <taxon>Pseudomonadati</taxon>
        <taxon>Pseudomonadota</taxon>
        <taxon>Gammaproteobacteria</taxon>
        <taxon>Oceanospirillales</taxon>
        <taxon>Litorivicinaceae</taxon>
        <taxon>Litorivicinus</taxon>
    </lineage>
</organism>
<dbReference type="GO" id="GO:0006231">
    <property type="term" value="P:dTMP biosynthetic process"/>
    <property type="evidence" value="ECO:0007669"/>
    <property type="project" value="UniProtKB-UniRule"/>
</dbReference>
<feature type="binding site" description="in other chain" evidence="6">
    <location>
        <position position="211"/>
    </location>
    <ligand>
        <name>dUMP</name>
        <dbReference type="ChEBI" id="CHEBI:246422"/>
        <note>ligand shared between dimeric partners</note>
    </ligand>
</feature>
<dbReference type="GO" id="GO:0032259">
    <property type="term" value="P:methylation"/>
    <property type="evidence" value="ECO:0007669"/>
    <property type="project" value="UniProtKB-KW"/>
</dbReference>
<feature type="binding site" evidence="6">
    <location>
        <begin position="159"/>
        <end position="160"/>
    </location>
    <ligand>
        <name>dUMP</name>
        <dbReference type="ChEBI" id="CHEBI:246422"/>
        <note>ligand shared between dimeric partners</note>
    </ligand>
</feature>
<dbReference type="AlphaFoldDB" id="A0A5Q2QAM8"/>
<comment type="similarity">
    <text evidence="6">Belongs to the thymidylate synthase family. Bacterial-type ThyA subfamily.</text>
</comment>
<dbReference type="InterPro" id="IPR023451">
    <property type="entry name" value="Thymidate_synth/dCMP_Mease_dom"/>
</dbReference>
<evidence type="ECO:0000256" key="5">
    <source>
        <dbReference type="ARBA" id="ARBA00022727"/>
    </source>
</evidence>
<dbReference type="SUPFAM" id="SSF55831">
    <property type="entry name" value="Thymidylate synthase/dCMP hydroxymethylase"/>
    <property type="match status" value="1"/>
</dbReference>
<evidence type="ECO:0000313" key="9">
    <source>
        <dbReference type="EMBL" id="QGG79106.1"/>
    </source>
</evidence>
<dbReference type="RefSeq" id="WP_153712610.1">
    <property type="nucleotide sequence ID" value="NZ_CP045871.1"/>
</dbReference>
<dbReference type="PRINTS" id="PR00108">
    <property type="entry name" value="THYMDSNTHASE"/>
</dbReference>
<protein>
    <recommendedName>
        <fullName evidence="1 6">Thymidylate synthase</fullName>
        <shortName evidence="6">TS</shortName>
        <shortName evidence="6">TSase</shortName>
        <ecNumber evidence="1 6">2.1.1.45</ecNumber>
    </recommendedName>
</protein>